<gene>
    <name evidence="8" type="ORF">BRAFLDRAFT_77449</name>
</gene>
<accession>C3Z1C0</accession>
<evidence type="ECO:0000259" key="7">
    <source>
        <dbReference type="PROSITE" id="PS50865"/>
    </source>
</evidence>
<feature type="region of interest" description="Disordered" evidence="6">
    <location>
        <begin position="850"/>
        <end position="880"/>
    </location>
</feature>
<dbReference type="eggNOG" id="ENOG502RYXE">
    <property type="taxonomic scope" value="Eukaryota"/>
</dbReference>
<dbReference type="AlphaFoldDB" id="C3Z1C0"/>
<keyword evidence="2 4" id="KW-0863">Zinc-finger</keyword>
<feature type="coiled-coil region" evidence="5">
    <location>
        <begin position="812"/>
        <end position="839"/>
    </location>
</feature>
<dbReference type="InParanoid" id="C3Z1C0"/>
<evidence type="ECO:0000256" key="4">
    <source>
        <dbReference type="PROSITE-ProRule" id="PRU00134"/>
    </source>
</evidence>
<sequence>MAQCEYCAMPGGDGFPLKRCSQCKEVYYCSKAHQELHRPEHKEACKAASAIHLEMTEDIIQQMFRNETGDAELEDIILDDDDEDDDLELEDITHLFFGQTTDKSDPELEDITHLFFGQTKEVGQTNEEFDPELEDITHVFFGQTNEDRQREGRRRHRMGKTARSRTSADSISALLSSDCCTEKCLKRFTYEEAGACRKAFWIDCCQSEARDFILTSFKMGDAGTFHPKFHVSGKAVCHKAWIKLNGISTSRYYSNLQKYKRGQIHHTAHGREGNEYPTERSLLAQVWLEGLAARDGDKMPNAEQILLPASWTMNDVYLFYQEENKDDPVKPLKRTQFLKVWRTECKHIRIPKFSRFAKCTMCDNIKKALLEARNKRDREEVRRARSHHILLQKLQRMKYYKHSRKARRNPSQYMSLIIDGMDQDATLLPHYAQPTKDDHGLWRLKTQVTGALSHGDKKCYARVDHMQYPHDTNLTLNFMTDILVEAAEEREGHLPPVLYIQMDNKAGECKNRWILAYCCALVHLDIVKKVKVSYLMVGHTHEDIDQLFSKIQSQLRRKPATTVDMLLKVIEESYTPKPKATTLTANSMYDIKEWLDQEMSDMDHHNLPHAFKVQKENGETCLSYKMWSSDKTWSLPTPKPGVSHQAPLNSVPAGQPKLLKPMPYGHQRKLSTTVRKLSEVSKLSEEETAWWARFTMEIANPRAPEERGSWGLLQLGHHSNAADREEEDMELQPLQYTINQMMEKHHQQPELQGQDEARQLQDEAGRLQLQDEAEAGRLQLQDEAEAGRLQLQDEAEAGRLQLQEEAEAGRLQLQGQDEARQLQDEAGQLQDEAGRLQLQDEAGRLQLQDEAGRLQLQDEAEARQLEDGPTKQDTNCLNDC</sequence>
<dbReference type="SUPFAM" id="SSF144232">
    <property type="entry name" value="HIT/MYND zinc finger-like"/>
    <property type="match status" value="1"/>
</dbReference>
<dbReference type="InterPro" id="IPR057191">
    <property type="entry name" value="DUF7869"/>
</dbReference>
<reference evidence="8" key="1">
    <citation type="journal article" date="2008" name="Nature">
        <title>The amphioxus genome and the evolution of the chordate karyotype.</title>
        <authorList>
            <consortium name="US DOE Joint Genome Institute (JGI-PGF)"/>
            <person name="Putnam N.H."/>
            <person name="Butts T."/>
            <person name="Ferrier D.E.K."/>
            <person name="Furlong R.F."/>
            <person name="Hellsten U."/>
            <person name="Kawashima T."/>
            <person name="Robinson-Rechavi M."/>
            <person name="Shoguchi E."/>
            <person name="Terry A."/>
            <person name="Yu J.-K."/>
            <person name="Benito-Gutierrez E.L."/>
            <person name="Dubchak I."/>
            <person name="Garcia-Fernandez J."/>
            <person name="Gibson-Brown J.J."/>
            <person name="Grigoriev I.V."/>
            <person name="Horton A.C."/>
            <person name="de Jong P.J."/>
            <person name="Jurka J."/>
            <person name="Kapitonov V.V."/>
            <person name="Kohara Y."/>
            <person name="Kuroki Y."/>
            <person name="Lindquist E."/>
            <person name="Lucas S."/>
            <person name="Osoegawa K."/>
            <person name="Pennacchio L.A."/>
            <person name="Salamov A.A."/>
            <person name="Satou Y."/>
            <person name="Sauka-Spengler T."/>
            <person name="Schmutz J."/>
            <person name="Shin-I T."/>
            <person name="Toyoda A."/>
            <person name="Bronner-Fraser M."/>
            <person name="Fujiyama A."/>
            <person name="Holland L.Z."/>
            <person name="Holland P.W.H."/>
            <person name="Satoh N."/>
            <person name="Rokhsar D.S."/>
        </authorList>
    </citation>
    <scope>NUCLEOTIDE SEQUENCE [LARGE SCALE GENOMIC DNA]</scope>
    <source>
        <strain evidence="8">S238N-H82</strain>
        <tissue evidence="8">Testes</tissue>
    </source>
</reference>
<evidence type="ECO:0000256" key="1">
    <source>
        <dbReference type="ARBA" id="ARBA00022723"/>
    </source>
</evidence>
<feature type="domain" description="MYND-type" evidence="7">
    <location>
        <begin position="4"/>
        <end position="45"/>
    </location>
</feature>
<feature type="compositionally biased region" description="Basic and acidic residues" evidence="6">
    <location>
        <begin position="860"/>
        <end position="870"/>
    </location>
</feature>
<evidence type="ECO:0000313" key="8">
    <source>
        <dbReference type="EMBL" id="EEN53661.1"/>
    </source>
</evidence>
<evidence type="ECO:0000256" key="2">
    <source>
        <dbReference type="ARBA" id="ARBA00022771"/>
    </source>
</evidence>
<dbReference type="PROSITE" id="PS50865">
    <property type="entry name" value="ZF_MYND_2"/>
    <property type="match status" value="1"/>
</dbReference>
<keyword evidence="5" id="KW-0175">Coiled coil</keyword>
<dbReference type="Gene3D" id="6.10.140.2220">
    <property type="match status" value="1"/>
</dbReference>
<dbReference type="STRING" id="7739.C3Z1C0"/>
<evidence type="ECO:0000256" key="5">
    <source>
        <dbReference type="SAM" id="Coils"/>
    </source>
</evidence>
<dbReference type="PROSITE" id="PS01360">
    <property type="entry name" value="ZF_MYND_1"/>
    <property type="match status" value="1"/>
</dbReference>
<dbReference type="PANTHER" id="PTHR33153:SF3">
    <property type="entry name" value="TRAFFICKING PROTEIN PARTICLE COMPLEX SUBUNIT 11 DOMAIN-CONTAINING PROTEIN"/>
    <property type="match status" value="1"/>
</dbReference>
<proteinExistence type="predicted"/>
<keyword evidence="3" id="KW-0862">Zinc</keyword>
<organism>
    <name type="scientific">Branchiostoma floridae</name>
    <name type="common">Florida lancelet</name>
    <name type="synonym">Amphioxus</name>
    <dbReference type="NCBI Taxonomy" id="7739"/>
    <lineage>
        <taxon>Eukaryota</taxon>
        <taxon>Metazoa</taxon>
        <taxon>Chordata</taxon>
        <taxon>Cephalochordata</taxon>
        <taxon>Leptocardii</taxon>
        <taxon>Amphioxiformes</taxon>
        <taxon>Branchiostomatidae</taxon>
        <taxon>Branchiostoma</taxon>
    </lineage>
</organism>
<dbReference type="PANTHER" id="PTHR33153">
    <property type="entry name" value="MYND-TYPE DOMAIN-CONTAINING PROTEIN"/>
    <property type="match status" value="1"/>
</dbReference>
<dbReference type="InterPro" id="IPR002893">
    <property type="entry name" value="Znf_MYND"/>
</dbReference>
<protein>
    <recommendedName>
        <fullName evidence="7">MYND-type domain-containing protein</fullName>
    </recommendedName>
</protein>
<name>C3Z1C0_BRAFL</name>
<evidence type="ECO:0000256" key="3">
    <source>
        <dbReference type="ARBA" id="ARBA00022833"/>
    </source>
</evidence>
<dbReference type="Pfam" id="PF25273">
    <property type="entry name" value="DUF7869"/>
    <property type="match status" value="1"/>
</dbReference>
<dbReference type="EMBL" id="GG666572">
    <property type="protein sequence ID" value="EEN53661.1"/>
    <property type="molecule type" value="Genomic_DNA"/>
</dbReference>
<keyword evidence="1" id="KW-0479">Metal-binding</keyword>
<dbReference type="GO" id="GO:0008270">
    <property type="term" value="F:zinc ion binding"/>
    <property type="evidence" value="ECO:0007669"/>
    <property type="project" value="UniProtKB-KW"/>
</dbReference>
<feature type="compositionally biased region" description="Polar residues" evidence="6">
    <location>
        <begin position="871"/>
        <end position="880"/>
    </location>
</feature>
<dbReference type="Pfam" id="PF01753">
    <property type="entry name" value="zf-MYND"/>
    <property type="match status" value="1"/>
</dbReference>
<evidence type="ECO:0000256" key="6">
    <source>
        <dbReference type="SAM" id="MobiDB-lite"/>
    </source>
</evidence>